<dbReference type="OrthoDB" id="25039at2759"/>
<dbReference type="Gene3D" id="3.20.20.80">
    <property type="entry name" value="Glycosidases"/>
    <property type="match status" value="1"/>
</dbReference>
<keyword evidence="2 3" id="KW-0732">Signal</keyword>
<dbReference type="GO" id="GO:0007165">
    <property type="term" value="P:signal transduction"/>
    <property type="evidence" value="ECO:0007669"/>
    <property type="project" value="TreeGrafter"/>
</dbReference>
<dbReference type="PANTHER" id="PTHR23208">
    <property type="entry name" value="LYSOZYME PROTEIN"/>
    <property type="match status" value="1"/>
</dbReference>
<comment type="similarity">
    <text evidence="1">Belongs to the glycosyl hydrolase 25 family.</text>
</comment>
<sequence>MQTVAILCLLALSCFASPVLQQQAASGSASIAYAVDVDWTVPSSAFECVRQSHYNVAFIQGYSGYSQGMVNQYAISNIKNANSEGLGTEVYMELQPKSSKTGAQQLDEMYGTLRNANINIRSVWVQVTDPMPNYWYSNTTLNINFLNSIFYRARQYGLSIGIYTSANEWSQITGNATISNAMLWYWSTTGGGTAYESPANFDDFRPFGGWTTPSVKQFGRVEMVCGVPANKNIYAVSGAEKFTGMVKYKKSEPIFVGSLGLGTVAAGRAEIKK</sequence>
<proteinExistence type="inferred from homology"/>
<dbReference type="InterPro" id="IPR002053">
    <property type="entry name" value="Glyco_hydro_25"/>
</dbReference>
<dbReference type="PANTHER" id="PTHR23208:SF36">
    <property type="entry name" value="LYSOZYME-RELATED"/>
    <property type="match status" value="1"/>
</dbReference>
<dbReference type="PROSITE" id="PS51904">
    <property type="entry name" value="GLYCOSYL_HYDROL_F25_2"/>
    <property type="match status" value="1"/>
</dbReference>
<feature type="chain" id="PRO_5016834493" description="Glycosyl hydrolase family 25" evidence="3">
    <location>
        <begin position="17"/>
        <end position="273"/>
    </location>
</feature>
<dbReference type="GO" id="GO:0016998">
    <property type="term" value="P:cell wall macromolecule catabolic process"/>
    <property type="evidence" value="ECO:0007669"/>
    <property type="project" value="InterPro"/>
</dbReference>
<dbReference type="EMBL" id="JOJR01000276">
    <property type="protein sequence ID" value="RCN40627.1"/>
    <property type="molecule type" value="Genomic_DNA"/>
</dbReference>
<gene>
    <name evidence="4" type="ORF">ANCCAN_13446</name>
</gene>
<comment type="caution">
    <text evidence="4">The sequence shown here is derived from an EMBL/GenBank/DDBJ whole genome shotgun (WGS) entry which is preliminary data.</text>
</comment>
<dbReference type="AlphaFoldDB" id="A0A368GCV7"/>
<name>A0A368GCV7_ANCCA</name>
<dbReference type="SUPFAM" id="SSF51445">
    <property type="entry name" value="(Trans)glycosidases"/>
    <property type="match status" value="1"/>
</dbReference>
<dbReference type="Proteomes" id="UP000252519">
    <property type="component" value="Unassembled WGS sequence"/>
</dbReference>
<evidence type="ECO:0000256" key="1">
    <source>
        <dbReference type="ARBA" id="ARBA00010646"/>
    </source>
</evidence>
<dbReference type="GO" id="GO:0009253">
    <property type="term" value="P:peptidoglycan catabolic process"/>
    <property type="evidence" value="ECO:0007669"/>
    <property type="project" value="InterPro"/>
</dbReference>
<evidence type="ECO:0008006" key="6">
    <source>
        <dbReference type="Google" id="ProtNLM"/>
    </source>
</evidence>
<dbReference type="InterPro" id="IPR017853">
    <property type="entry name" value="GH"/>
</dbReference>
<evidence type="ECO:0000256" key="3">
    <source>
        <dbReference type="SAM" id="SignalP"/>
    </source>
</evidence>
<organism evidence="4 5">
    <name type="scientific">Ancylostoma caninum</name>
    <name type="common">Dog hookworm</name>
    <dbReference type="NCBI Taxonomy" id="29170"/>
    <lineage>
        <taxon>Eukaryota</taxon>
        <taxon>Metazoa</taxon>
        <taxon>Ecdysozoa</taxon>
        <taxon>Nematoda</taxon>
        <taxon>Chromadorea</taxon>
        <taxon>Rhabditida</taxon>
        <taxon>Rhabditina</taxon>
        <taxon>Rhabditomorpha</taxon>
        <taxon>Strongyloidea</taxon>
        <taxon>Ancylostomatidae</taxon>
        <taxon>Ancylostomatinae</taxon>
        <taxon>Ancylostoma</taxon>
    </lineage>
</organism>
<evidence type="ECO:0000256" key="2">
    <source>
        <dbReference type="ARBA" id="ARBA00022729"/>
    </source>
</evidence>
<dbReference type="InterPro" id="IPR051595">
    <property type="entry name" value="GH25_Enzymes"/>
</dbReference>
<protein>
    <recommendedName>
        <fullName evidence="6">Glycosyl hydrolase family 25</fullName>
    </recommendedName>
</protein>
<dbReference type="CDD" id="cd06416">
    <property type="entry name" value="GH25_Lys1-like"/>
    <property type="match status" value="1"/>
</dbReference>
<dbReference type="GO" id="GO:0045087">
    <property type="term" value="P:innate immune response"/>
    <property type="evidence" value="ECO:0007669"/>
    <property type="project" value="TreeGrafter"/>
</dbReference>
<evidence type="ECO:0000313" key="4">
    <source>
        <dbReference type="EMBL" id="RCN40627.1"/>
    </source>
</evidence>
<keyword evidence="5" id="KW-1185">Reference proteome</keyword>
<dbReference type="GO" id="GO:0003796">
    <property type="term" value="F:lysozyme activity"/>
    <property type="evidence" value="ECO:0007669"/>
    <property type="project" value="InterPro"/>
</dbReference>
<evidence type="ECO:0000313" key="5">
    <source>
        <dbReference type="Proteomes" id="UP000252519"/>
    </source>
</evidence>
<reference evidence="4 5" key="1">
    <citation type="submission" date="2014-10" db="EMBL/GenBank/DDBJ databases">
        <title>Draft genome of the hookworm Ancylostoma caninum.</title>
        <authorList>
            <person name="Mitreva M."/>
        </authorList>
    </citation>
    <scope>NUCLEOTIDE SEQUENCE [LARGE SCALE GENOMIC DNA]</scope>
    <source>
        <strain evidence="4 5">Baltimore</strain>
    </source>
</reference>
<accession>A0A368GCV7</accession>
<feature type="signal peptide" evidence="3">
    <location>
        <begin position="1"/>
        <end position="16"/>
    </location>
</feature>